<dbReference type="AlphaFoldDB" id="A0AAP0IN35"/>
<dbReference type="InterPro" id="IPR045055">
    <property type="entry name" value="DNA2/NAM7-like"/>
</dbReference>
<dbReference type="InterPro" id="IPR027417">
    <property type="entry name" value="P-loop_NTPase"/>
</dbReference>
<protein>
    <recommendedName>
        <fullName evidence="1">DNA2/NAM7 helicase helicase domain-containing protein</fullName>
    </recommendedName>
</protein>
<reference evidence="2 3" key="1">
    <citation type="submission" date="2024-01" db="EMBL/GenBank/DDBJ databases">
        <title>Genome assemblies of Stephania.</title>
        <authorList>
            <person name="Yang L."/>
        </authorList>
    </citation>
    <scope>NUCLEOTIDE SEQUENCE [LARGE SCALE GENOMIC DNA]</scope>
    <source>
        <strain evidence="2">JXDWG</strain>
        <tissue evidence="2">Leaf</tissue>
    </source>
</reference>
<organism evidence="2 3">
    <name type="scientific">Stephania cephalantha</name>
    <dbReference type="NCBI Taxonomy" id="152367"/>
    <lineage>
        <taxon>Eukaryota</taxon>
        <taxon>Viridiplantae</taxon>
        <taxon>Streptophyta</taxon>
        <taxon>Embryophyta</taxon>
        <taxon>Tracheophyta</taxon>
        <taxon>Spermatophyta</taxon>
        <taxon>Magnoliopsida</taxon>
        <taxon>Ranunculales</taxon>
        <taxon>Menispermaceae</taxon>
        <taxon>Menispermoideae</taxon>
        <taxon>Cissampelideae</taxon>
        <taxon>Stephania</taxon>
    </lineage>
</organism>
<evidence type="ECO:0000313" key="3">
    <source>
        <dbReference type="Proteomes" id="UP001419268"/>
    </source>
</evidence>
<dbReference type="EMBL" id="JBBNAG010000007">
    <property type="protein sequence ID" value="KAK9117963.1"/>
    <property type="molecule type" value="Genomic_DNA"/>
</dbReference>
<name>A0AAP0IN35_9MAGN</name>
<dbReference type="InterPro" id="IPR041677">
    <property type="entry name" value="DNA2/NAM7_AAA_11"/>
</dbReference>
<proteinExistence type="predicted"/>
<dbReference type="PANTHER" id="PTHR10887:SF515">
    <property type="entry name" value="P-LOOP CONTAINING NUCLEOSIDE TRIPHOSPHATE HYDROLASES SUPERFAMILY PROTEIN"/>
    <property type="match status" value="1"/>
</dbReference>
<dbReference type="Proteomes" id="UP001419268">
    <property type="component" value="Unassembled WGS sequence"/>
</dbReference>
<dbReference type="Gene3D" id="3.40.50.300">
    <property type="entry name" value="P-loop containing nucleotide triphosphate hydrolases"/>
    <property type="match status" value="1"/>
</dbReference>
<keyword evidence="3" id="KW-1185">Reference proteome</keyword>
<feature type="domain" description="DNA2/NAM7 helicase helicase" evidence="1">
    <location>
        <begin position="5"/>
        <end position="47"/>
    </location>
</feature>
<dbReference type="Pfam" id="PF13086">
    <property type="entry name" value="AAA_11"/>
    <property type="match status" value="1"/>
</dbReference>
<comment type="caution">
    <text evidence="2">The sequence shown here is derived from an EMBL/GenBank/DDBJ whole genome shotgun (WGS) entry which is preliminary data.</text>
</comment>
<dbReference type="SUPFAM" id="SSF52540">
    <property type="entry name" value="P-loop containing nucleoside triphosphate hydrolases"/>
    <property type="match status" value="1"/>
</dbReference>
<evidence type="ECO:0000259" key="1">
    <source>
        <dbReference type="Pfam" id="PF13086"/>
    </source>
</evidence>
<evidence type="ECO:0000313" key="2">
    <source>
        <dbReference type="EMBL" id="KAK9117963.1"/>
    </source>
</evidence>
<sequence>MKLLKMLVVDEAAQLKECELLIPLQLPGIQHMILIGDDCQLPATIKSTTSQEADFGRSLFERMVSLGAEKALT</sequence>
<accession>A0AAP0IN35</accession>
<gene>
    <name evidence="2" type="ORF">Scep_016056</name>
</gene>
<dbReference type="PANTHER" id="PTHR10887">
    <property type="entry name" value="DNA2/NAM7 HELICASE FAMILY"/>
    <property type="match status" value="1"/>
</dbReference>
<dbReference type="GO" id="GO:0004386">
    <property type="term" value="F:helicase activity"/>
    <property type="evidence" value="ECO:0007669"/>
    <property type="project" value="InterPro"/>
</dbReference>